<keyword evidence="2" id="KW-1185">Reference proteome</keyword>
<accession>A0ACC3B4X4</accession>
<dbReference type="Proteomes" id="UP001177260">
    <property type="component" value="Unassembled WGS sequence"/>
</dbReference>
<protein>
    <submittedName>
        <fullName evidence="1">WD repeat-containing protein 6</fullName>
    </submittedName>
</protein>
<sequence>MNSSLEHIDACLPITALKAFDLGDDGFVVEGQGPHARLFDERSGNLLGSLRVFKRSNIHGFIVLSQEQRGIKGAHARLLTWGGESLRVVDLSITHDNVSGKPDASLRATCAEHVAPDWIMAGCVPEVNNTEVRAYMVTAHNAVLRLRLMEESSAEYETSIHLDYLVAGVKTLLYSADIISFSSSHILIAAGTVFGEIIVWSCFLDEDQSLSTGAVASIHHFFTGHEGSIFGVRISHEITSLPGRSSGRFLASCSDDRTIKIWDISDCQKSSRHDPSAYSTDGFDLRSTGFGDSALGTESCIASAFGHQARIWNVSFLPTQSGEECKLNLVSRGEDATCFVWDLSWDPSSEKSEFKLSEISSVRQHCQKHIWSSEIRRTGTQTMVYTGGADGALKVFKMEVGEKGALVLPNRNRRINYVVNSHDAEPKLEKTTKKLGFVSPDCFVAATTQGEIQVCRIESPASAESHISQETISVEEDLRSYCAIAGLPQYGIALLGSARGTIRLYDHSTKSLSVVAETNQMPQGFFALDYDRSTTDKSGTLFFLTSHARFDKAELFVVTIAGNEEPQMKNITVSLPKRFVVGDASLICGNRYLALGSQGGSLAIYQLESTEPLLQPIINEYIHPEGINKIDSFFSLFGEAGRSQNYFLTCGRDGFYGIHTLEEKLQDPKGVSVSFRTVHRSTPLPRYNITGAYIDKVSGDLMLHGFSGTDFILWNESTHSESARMTCGGSHRIWAFQPSYASPNSGLLVWLQNHLTAFQIQGDANWALRAGSHGREIKTMCVSPANDERGTLYATGAEDTALRIFAPIDPEKESRWGAFKCLRVLTQHQTGFQHVAWSRDGKFLFTGAANEEFFVWKIRSIPLFGLVANLVASSPKSHPNSDLRVTSFDMIEIEGTEAEGDFLLCMSYSNSTLRIFRYTSSASKNDFTLLAKGTYTSNCLTEAQFILRDSSLVMLTASTDGYLTLWNLTSVIDPFFAISSDSLTLRLKQPIGAATITPEEITCENRYQVHSNSIKAVEIEHISDVASLIIAGSDDNSLTLSLLNTNFTHAEASDHAYTVSIPDAHTACVTTVKVLERQVSSNGKTTHITIASSGNDHRVKIWKIEVDASKEGFEAIQVQNVIDRYSSVADISTVDMIREETGEMKLLVCGVGMEMMSVQLH</sequence>
<reference evidence="1 2" key="1">
    <citation type="journal article" date="2023" name="ACS Omega">
        <title>Identification of the Neoaspergillic Acid Biosynthesis Gene Cluster by Establishing an In Vitro CRISPR-Ribonucleoprotein Genetic System in Aspergillus melleus.</title>
        <authorList>
            <person name="Yuan B."/>
            <person name="Grau M.F."/>
            <person name="Murata R.M."/>
            <person name="Torok T."/>
            <person name="Venkateswaran K."/>
            <person name="Stajich J.E."/>
            <person name="Wang C.C.C."/>
        </authorList>
    </citation>
    <scope>NUCLEOTIDE SEQUENCE [LARGE SCALE GENOMIC DNA]</scope>
    <source>
        <strain evidence="1 2">IMV 1140</strain>
    </source>
</reference>
<organism evidence="1 2">
    <name type="scientific">Aspergillus melleus</name>
    <dbReference type="NCBI Taxonomy" id="138277"/>
    <lineage>
        <taxon>Eukaryota</taxon>
        <taxon>Fungi</taxon>
        <taxon>Dikarya</taxon>
        <taxon>Ascomycota</taxon>
        <taxon>Pezizomycotina</taxon>
        <taxon>Eurotiomycetes</taxon>
        <taxon>Eurotiomycetidae</taxon>
        <taxon>Eurotiales</taxon>
        <taxon>Aspergillaceae</taxon>
        <taxon>Aspergillus</taxon>
        <taxon>Aspergillus subgen. Circumdati</taxon>
    </lineage>
</organism>
<dbReference type="EMBL" id="JAOPJF010000024">
    <property type="protein sequence ID" value="KAK1145353.1"/>
    <property type="molecule type" value="Genomic_DNA"/>
</dbReference>
<evidence type="ECO:0000313" key="1">
    <source>
        <dbReference type="EMBL" id="KAK1145353.1"/>
    </source>
</evidence>
<proteinExistence type="predicted"/>
<name>A0ACC3B4X4_9EURO</name>
<evidence type="ECO:0000313" key="2">
    <source>
        <dbReference type="Proteomes" id="UP001177260"/>
    </source>
</evidence>
<gene>
    <name evidence="1" type="primary">WDR6</name>
    <name evidence="1" type="ORF">N8T08_004228</name>
</gene>
<comment type="caution">
    <text evidence="1">The sequence shown here is derived from an EMBL/GenBank/DDBJ whole genome shotgun (WGS) entry which is preliminary data.</text>
</comment>